<dbReference type="CDD" id="cd01341">
    <property type="entry name" value="ADP_ribosyl"/>
    <property type="match status" value="2"/>
</dbReference>
<feature type="region of interest" description="Disordered" evidence="9">
    <location>
        <begin position="1"/>
        <end position="21"/>
    </location>
</feature>
<evidence type="ECO:0000256" key="3">
    <source>
        <dbReference type="ARBA" id="ARBA00022695"/>
    </source>
</evidence>
<evidence type="ECO:0000256" key="7">
    <source>
        <dbReference type="ARBA" id="ARBA00055359"/>
    </source>
</evidence>
<comment type="function">
    <text evidence="7">Mono-ADP-ribosyltransferase that mediates mono-ADP-ribosylation of target proteins.</text>
</comment>
<sequence>KESRHSSTVEEDSEGDNDSEEFYYGGQVSYDGELHKHPQLEADLTAVREIYGPNAVSLREYGAIDDVDIDLHIDVSFLDEEIAVAWDVIRTEPIIVRLHCSLTQYLNGPGWSIYRCCYSHFHCSQTIEFAEQRIPVLNEYCVVCDEPHVFQNGPMLRPTVCERELCVFAFQTLGVMNEAADEIATGAQVVDLLVSMCRSALESPRKVVIFEPYPSVVDPNDPQMLAFNPRKKNYDRVMKALDSITSIREMTQAPYLEIKKQMDKQDPLAHPLLQWYKVNSHEIIIIKLSFQLKFMHTPHQFLLLSSPPAKESNFRAAKNLYGSTFAFHGSHIENWHSILRNGLVVASNTRLQLHGAMFGSGIYLSPLSSISFGYSGQQSQFLQSRNLKCIALCEVITSPDLHKHGEIWVVPNTDHVCTRFFFVYEDGQVGDTSINTQEPNIHKEILRVIGNQTATG</sequence>
<dbReference type="GO" id="GO:0016779">
    <property type="term" value="F:nucleotidyltransferase activity"/>
    <property type="evidence" value="ECO:0007669"/>
    <property type="project" value="UniProtKB-KW"/>
</dbReference>
<comment type="similarity">
    <text evidence="6">Belongs to the ARTD/PARP family.</text>
</comment>
<dbReference type="Gene3D" id="3.90.228.10">
    <property type="match status" value="1"/>
</dbReference>
<dbReference type="FunFam" id="3.90.228.10:FF:000007">
    <property type="entry name" value="Poly [ADP-ribose] polymerase"/>
    <property type="match status" value="1"/>
</dbReference>
<keyword evidence="1 8" id="KW-0328">Glycosyltransferase</keyword>
<dbReference type="Ensembl" id="ENSSCAT00000013573.1">
    <property type="protein sequence ID" value="ENSSCAP00000012053.1"/>
    <property type="gene ID" value="ENSSCAG00000008693.1"/>
</dbReference>
<keyword evidence="3" id="KW-0548">Nucleotidyltransferase</keyword>
<dbReference type="GeneTree" id="ENSGT00950000183129"/>
<dbReference type="GO" id="GO:0003950">
    <property type="term" value="F:NAD+ poly-ADP-ribosyltransferase activity"/>
    <property type="evidence" value="ECO:0007669"/>
    <property type="project" value="UniProtKB-UniRule"/>
</dbReference>
<keyword evidence="12" id="KW-1185">Reference proteome</keyword>
<gene>
    <name evidence="11" type="primary">PARP8</name>
</gene>
<dbReference type="PANTHER" id="PTHR21328">
    <property type="entry name" value="POLY ADP-RIBOSE POLYMERASE FAMILY, MEMBER PARP"/>
    <property type="match status" value="1"/>
</dbReference>
<keyword evidence="2 8" id="KW-0808">Transferase</keyword>
<dbReference type="SUPFAM" id="SSF56399">
    <property type="entry name" value="ADP-ribosylation"/>
    <property type="match status" value="1"/>
</dbReference>
<dbReference type="Proteomes" id="UP000694409">
    <property type="component" value="Unassembled WGS sequence"/>
</dbReference>
<reference evidence="11" key="2">
    <citation type="submission" date="2025-09" db="UniProtKB">
        <authorList>
            <consortium name="Ensembl"/>
        </authorList>
    </citation>
    <scope>IDENTIFICATION</scope>
</reference>
<feature type="domain" description="PARP catalytic" evidence="10">
    <location>
        <begin position="249"/>
        <end position="456"/>
    </location>
</feature>
<evidence type="ECO:0000256" key="4">
    <source>
        <dbReference type="ARBA" id="ARBA00022765"/>
    </source>
</evidence>
<protein>
    <recommendedName>
        <fullName evidence="8">Poly [ADP-ribose] polymerase</fullName>
        <shortName evidence="8">PARP</shortName>
        <ecNumber evidence="8">2.4.2.-</ecNumber>
    </recommendedName>
</protein>
<feature type="compositionally biased region" description="Acidic residues" evidence="9">
    <location>
        <begin position="9"/>
        <end position="21"/>
    </location>
</feature>
<keyword evidence="4" id="KW-0013">ADP-ribosylation</keyword>
<dbReference type="InterPro" id="IPR012317">
    <property type="entry name" value="Poly(ADP-ribose)pol_cat_dom"/>
</dbReference>
<evidence type="ECO:0000256" key="2">
    <source>
        <dbReference type="ARBA" id="ARBA00022679"/>
    </source>
</evidence>
<reference evidence="11" key="1">
    <citation type="submission" date="2025-08" db="UniProtKB">
        <authorList>
            <consortium name="Ensembl"/>
        </authorList>
    </citation>
    <scope>IDENTIFICATION</scope>
</reference>
<evidence type="ECO:0000259" key="10">
    <source>
        <dbReference type="PROSITE" id="PS51059"/>
    </source>
</evidence>
<dbReference type="InterPro" id="IPR051838">
    <property type="entry name" value="ARTD_PARP"/>
</dbReference>
<dbReference type="Pfam" id="PF00644">
    <property type="entry name" value="PARP"/>
    <property type="match status" value="1"/>
</dbReference>
<name>A0A8C9UD75_SERCA</name>
<dbReference type="PROSITE" id="PS51059">
    <property type="entry name" value="PARP_CATALYTIC"/>
    <property type="match status" value="1"/>
</dbReference>
<evidence type="ECO:0000256" key="9">
    <source>
        <dbReference type="SAM" id="MobiDB-lite"/>
    </source>
</evidence>
<evidence type="ECO:0000256" key="8">
    <source>
        <dbReference type="RuleBase" id="RU362114"/>
    </source>
</evidence>
<evidence type="ECO:0000256" key="6">
    <source>
        <dbReference type="ARBA" id="ARBA00024347"/>
    </source>
</evidence>
<evidence type="ECO:0000256" key="1">
    <source>
        <dbReference type="ARBA" id="ARBA00022676"/>
    </source>
</evidence>
<accession>A0A8C9UD75</accession>
<evidence type="ECO:0000313" key="12">
    <source>
        <dbReference type="Proteomes" id="UP000694409"/>
    </source>
</evidence>
<organism evidence="11 12">
    <name type="scientific">Serinus canaria</name>
    <name type="common">Island canary</name>
    <name type="synonym">Fringilla canaria</name>
    <dbReference type="NCBI Taxonomy" id="9135"/>
    <lineage>
        <taxon>Eukaryota</taxon>
        <taxon>Metazoa</taxon>
        <taxon>Chordata</taxon>
        <taxon>Craniata</taxon>
        <taxon>Vertebrata</taxon>
        <taxon>Euteleostomi</taxon>
        <taxon>Archelosauria</taxon>
        <taxon>Archosauria</taxon>
        <taxon>Dinosauria</taxon>
        <taxon>Saurischia</taxon>
        <taxon>Theropoda</taxon>
        <taxon>Coelurosauria</taxon>
        <taxon>Aves</taxon>
        <taxon>Neognathae</taxon>
        <taxon>Neoaves</taxon>
        <taxon>Telluraves</taxon>
        <taxon>Australaves</taxon>
        <taxon>Passeriformes</taxon>
        <taxon>Passeroidea</taxon>
        <taxon>Fringillidae</taxon>
        <taxon>Carduelinae</taxon>
        <taxon>Serinus</taxon>
    </lineage>
</organism>
<evidence type="ECO:0000256" key="5">
    <source>
        <dbReference type="ARBA" id="ARBA00023027"/>
    </source>
</evidence>
<keyword evidence="5 8" id="KW-0520">NAD</keyword>
<dbReference type="EC" id="2.4.2.-" evidence="8"/>
<proteinExistence type="inferred from homology"/>
<dbReference type="AlphaFoldDB" id="A0A8C9UD75"/>
<evidence type="ECO:0000313" key="11">
    <source>
        <dbReference type="Ensembl" id="ENSSCAP00000012053.1"/>
    </source>
</evidence>